<gene>
    <name evidence="5" type="ORF">ACHHYP_01191</name>
</gene>
<keyword evidence="4" id="KW-0732">Signal</keyword>
<organism evidence="5 6">
    <name type="scientific">Achlya hypogyna</name>
    <name type="common">Oomycete</name>
    <name type="synonym">Protoachlya hypogyna</name>
    <dbReference type="NCBI Taxonomy" id="1202772"/>
    <lineage>
        <taxon>Eukaryota</taxon>
        <taxon>Sar</taxon>
        <taxon>Stramenopiles</taxon>
        <taxon>Oomycota</taxon>
        <taxon>Saprolegniomycetes</taxon>
        <taxon>Saprolegniales</taxon>
        <taxon>Achlyaceae</taxon>
        <taxon>Achlya</taxon>
    </lineage>
</organism>
<dbReference type="PANTHER" id="PTHR11802">
    <property type="entry name" value="SERINE PROTEASE FAMILY S10 SERINE CARBOXYPEPTIDASE"/>
    <property type="match status" value="1"/>
</dbReference>
<dbReference type="InterPro" id="IPR001563">
    <property type="entry name" value="Peptidase_S10"/>
</dbReference>
<feature type="transmembrane region" description="Helical" evidence="3">
    <location>
        <begin position="486"/>
        <end position="505"/>
    </location>
</feature>
<dbReference type="EMBL" id="JNBR01000009">
    <property type="protein sequence ID" value="OQS01377.1"/>
    <property type="molecule type" value="Genomic_DNA"/>
</dbReference>
<proteinExistence type="inferred from homology"/>
<evidence type="ECO:0000256" key="3">
    <source>
        <dbReference type="SAM" id="Phobius"/>
    </source>
</evidence>
<evidence type="ECO:0000313" key="6">
    <source>
        <dbReference type="Proteomes" id="UP000243579"/>
    </source>
</evidence>
<comment type="caution">
    <text evidence="5">The sequence shown here is derived from an EMBL/GenBank/DDBJ whole genome shotgun (WGS) entry which is preliminary data.</text>
</comment>
<evidence type="ECO:0000256" key="1">
    <source>
        <dbReference type="ARBA" id="ARBA00009431"/>
    </source>
</evidence>
<dbReference type="Proteomes" id="UP000243579">
    <property type="component" value="Unassembled WGS sequence"/>
</dbReference>
<keyword evidence="2 5" id="KW-0645">Protease</keyword>
<keyword evidence="3" id="KW-1133">Transmembrane helix</keyword>
<dbReference type="PROSITE" id="PS00131">
    <property type="entry name" value="CARBOXYPEPT_SER_SER"/>
    <property type="match status" value="1"/>
</dbReference>
<protein>
    <recommendedName>
        <fullName evidence="2">Carboxypeptidase</fullName>
        <ecNumber evidence="2">3.4.16.-</ecNumber>
    </recommendedName>
</protein>
<feature type="signal peptide" evidence="4">
    <location>
        <begin position="1"/>
        <end position="15"/>
    </location>
</feature>
<dbReference type="OrthoDB" id="443318at2759"/>
<dbReference type="GO" id="GO:0004185">
    <property type="term" value="F:serine-type carboxypeptidase activity"/>
    <property type="evidence" value="ECO:0007669"/>
    <property type="project" value="UniProtKB-UniRule"/>
</dbReference>
<dbReference type="PRINTS" id="PR00724">
    <property type="entry name" value="CRBOXYPTASEC"/>
</dbReference>
<keyword evidence="2" id="KW-0121">Carboxypeptidase</keyword>
<name>A0A1V9ZTP9_ACHHY</name>
<dbReference type="SUPFAM" id="SSF53474">
    <property type="entry name" value="alpha/beta-Hydrolases"/>
    <property type="match status" value="1"/>
</dbReference>
<dbReference type="PANTHER" id="PTHR11802:SF201">
    <property type="entry name" value="CARBOXYPEPTIDASE"/>
    <property type="match status" value="1"/>
</dbReference>
<dbReference type="EC" id="3.4.16.-" evidence="2"/>
<evidence type="ECO:0000313" key="5">
    <source>
        <dbReference type="EMBL" id="OQS01377.1"/>
    </source>
</evidence>
<dbReference type="GO" id="GO:0006508">
    <property type="term" value="P:proteolysis"/>
    <property type="evidence" value="ECO:0007669"/>
    <property type="project" value="UniProtKB-KW"/>
</dbReference>
<keyword evidence="3" id="KW-0812">Transmembrane</keyword>
<reference evidence="5 6" key="1">
    <citation type="journal article" date="2014" name="Genome Biol. Evol.">
        <title>The secreted proteins of Achlya hypogyna and Thraustotheca clavata identify the ancestral oomycete secretome and reveal gene acquisitions by horizontal gene transfer.</title>
        <authorList>
            <person name="Misner I."/>
            <person name="Blouin N."/>
            <person name="Leonard G."/>
            <person name="Richards T.A."/>
            <person name="Lane C.E."/>
        </authorList>
    </citation>
    <scope>NUCLEOTIDE SEQUENCE [LARGE SCALE GENOMIC DNA]</scope>
    <source>
        <strain evidence="5 6">ATCC 48635</strain>
    </source>
</reference>
<dbReference type="Pfam" id="PF00450">
    <property type="entry name" value="Peptidase_S10"/>
    <property type="match status" value="1"/>
</dbReference>
<dbReference type="InterPro" id="IPR029058">
    <property type="entry name" value="AB_hydrolase_fold"/>
</dbReference>
<evidence type="ECO:0000256" key="2">
    <source>
        <dbReference type="RuleBase" id="RU361156"/>
    </source>
</evidence>
<keyword evidence="6" id="KW-1185">Reference proteome</keyword>
<dbReference type="InterPro" id="IPR033124">
    <property type="entry name" value="Ser_caboxypep_his_AS"/>
</dbReference>
<feature type="chain" id="PRO_5013252437" description="Carboxypeptidase" evidence="4">
    <location>
        <begin position="16"/>
        <end position="521"/>
    </location>
</feature>
<dbReference type="InterPro" id="IPR018202">
    <property type="entry name" value="Ser_caboxypep_ser_AS"/>
</dbReference>
<sequence length="521" mass="56967">MRLFLSALLAAAAAAISITHSTAPVPLGPVPGYDDSKPLNFEHYAGHIALANDQKMFYWLVEAEENSARAPLVLWLNGGPGCSSISGMFTENGPFVVQSDLSVRRNPYAWNRHANVLYLESPAGVGFSSPVLDKAEYTDAITAARAAEFLMRFLKAHPRYENREFYVMGESYAGMYIPWLVDLLVTTPLPGLRLKGMAIGNAFTDQDIDNESYIDYYYSHGLISMEAYHAIQTSCVGELARCMYDIPINCSEKCSAAVDHSVKAIATDTMDPYYIYGDVCLMASGQSLALPHTKHKKALNTTTAARNMPQPCIDTFTNAYLQTPELRAYLNITDNVVWEPCSDAVGDLYESSTTVLPKYKNILAANLSVLIYSGDADAVVDFIGTQRWIGSLNLSITDEWHAWYGPDLQLAGYTQGYDGLTFTTVKGAGHMVPAVRPLHGLYMFECYLFGAAKCKALGYPLDPAEVATGFISAATLTANLFAKGPSAPSVAFLLVVLGFGALAVLDRRRGPGRHRRYQVVV</sequence>
<dbReference type="PROSITE" id="PS00560">
    <property type="entry name" value="CARBOXYPEPT_SER_HIS"/>
    <property type="match status" value="1"/>
</dbReference>
<dbReference type="AlphaFoldDB" id="A0A1V9ZTP9"/>
<keyword evidence="3" id="KW-0472">Membrane</keyword>
<dbReference type="Gene3D" id="3.40.50.1820">
    <property type="entry name" value="alpha/beta hydrolase"/>
    <property type="match status" value="1"/>
</dbReference>
<evidence type="ECO:0000256" key="4">
    <source>
        <dbReference type="SAM" id="SignalP"/>
    </source>
</evidence>
<keyword evidence="2" id="KW-0378">Hydrolase</keyword>
<comment type="similarity">
    <text evidence="1 2">Belongs to the peptidase S10 family.</text>
</comment>
<accession>A0A1V9ZTP9</accession>